<proteinExistence type="predicted"/>
<dbReference type="EMBL" id="JBEDUW010000007">
    <property type="protein sequence ID" value="KAK9910908.1"/>
    <property type="molecule type" value="Genomic_DNA"/>
</dbReference>
<evidence type="ECO:0000313" key="2">
    <source>
        <dbReference type="Proteomes" id="UP001457282"/>
    </source>
</evidence>
<name>A0AAW1VUC3_RUBAR</name>
<reference evidence="1 2" key="1">
    <citation type="journal article" date="2023" name="G3 (Bethesda)">
        <title>A chromosome-length genome assembly and annotation of blackberry (Rubus argutus, cv. 'Hillquist').</title>
        <authorList>
            <person name="Bruna T."/>
            <person name="Aryal R."/>
            <person name="Dudchenko O."/>
            <person name="Sargent D.J."/>
            <person name="Mead D."/>
            <person name="Buti M."/>
            <person name="Cavallini A."/>
            <person name="Hytonen T."/>
            <person name="Andres J."/>
            <person name="Pham M."/>
            <person name="Weisz D."/>
            <person name="Mascagni F."/>
            <person name="Usai G."/>
            <person name="Natali L."/>
            <person name="Bassil N."/>
            <person name="Fernandez G.E."/>
            <person name="Lomsadze A."/>
            <person name="Armour M."/>
            <person name="Olukolu B."/>
            <person name="Poorten T."/>
            <person name="Britton C."/>
            <person name="Davik J."/>
            <person name="Ashrafi H."/>
            <person name="Aiden E.L."/>
            <person name="Borodovsky M."/>
            <person name="Worthington M."/>
        </authorList>
    </citation>
    <scope>NUCLEOTIDE SEQUENCE [LARGE SCALE GENOMIC DNA]</scope>
    <source>
        <strain evidence="1">PI 553951</strain>
    </source>
</reference>
<evidence type="ECO:0000313" key="1">
    <source>
        <dbReference type="EMBL" id="KAK9910908.1"/>
    </source>
</evidence>
<dbReference type="AlphaFoldDB" id="A0AAW1VUC3"/>
<dbReference type="Proteomes" id="UP001457282">
    <property type="component" value="Unassembled WGS sequence"/>
</dbReference>
<keyword evidence="2" id="KW-1185">Reference proteome</keyword>
<organism evidence="1 2">
    <name type="scientific">Rubus argutus</name>
    <name type="common">Southern blackberry</name>
    <dbReference type="NCBI Taxonomy" id="59490"/>
    <lineage>
        <taxon>Eukaryota</taxon>
        <taxon>Viridiplantae</taxon>
        <taxon>Streptophyta</taxon>
        <taxon>Embryophyta</taxon>
        <taxon>Tracheophyta</taxon>
        <taxon>Spermatophyta</taxon>
        <taxon>Magnoliopsida</taxon>
        <taxon>eudicotyledons</taxon>
        <taxon>Gunneridae</taxon>
        <taxon>Pentapetalae</taxon>
        <taxon>rosids</taxon>
        <taxon>fabids</taxon>
        <taxon>Rosales</taxon>
        <taxon>Rosaceae</taxon>
        <taxon>Rosoideae</taxon>
        <taxon>Rosoideae incertae sedis</taxon>
        <taxon>Rubus</taxon>
    </lineage>
</organism>
<gene>
    <name evidence="1" type="ORF">M0R45_034842</name>
</gene>
<sequence length="92" mass="10514">MVVQNQADGHESKFINKIVNVIQDKLCQKNGSESIEGLSLNMHCFPADTPLRNSALETNGFTRIRKLRLLQLSHVQLNGSFEEFPKGLRWLY</sequence>
<protein>
    <submittedName>
        <fullName evidence="1">Uncharacterized protein</fullName>
    </submittedName>
</protein>
<comment type="caution">
    <text evidence="1">The sequence shown here is derived from an EMBL/GenBank/DDBJ whole genome shotgun (WGS) entry which is preliminary data.</text>
</comment>
<accession>A0AAW1VUC3</accession>